<dbReference type="eggNOG" id="arCOG04152">
    <property type="taxonomic scope" value="Archaea"/>
</dbReference>
<dbReference type="HAMAP" id="MF_00584">
    <property type="entry name" value="HTH_type_cro_C1"/>
    <property type="match status" value="1"/>
</dbReference>
<dbReference type="Proteomes" id="UP000007812">
    <property type="component" value="Chromosome"/>
</dbReference>
<accession>F4G0J1</accession>
<dbReference type="GeneID" id="10492696"/>
<dbReference type="GO" id="GO:0003700">
    <property type="term" value="F:DNA-binding transcription factor activity"/>
    <property type="evidence" value="ECO:0007669"/>
    <property type="project" value="UniProtKB-UniRule"/>
</dbReference>
<dbReference type="EMBL" id="CP002656">
    <property type="protein sequence ID" value="AEB94610.1"/>
    <property type="molecule type" value="Genomic_DNA"/>
</dbReference>
<feature type="domain" description="HTH cro/C1-type" evidence="5">
    <location>
        <begin position="125"/>
        <end position="180"/>
    </location>
</feature>
<dbReference type="InterPro" id="IPR020886">
    <property type="entry name" value="MTH_967-like"/>
</dbReference>
<dbReference type="AlphaFoldDB" id="F4G0J1"/>
<evidence type="ECO:0000256" key="4">
    <source>
        <dbReference type="HAMAP-Rule" id="MF_00584"/>
    </source>
</evidence>
<dbReference type="HOGENOM" id="CLU_075726_1_0_2"/>
<dbReference type="InterPro" id="IPR010982">
    <property type="entry name" value="Lambda_DNA-bd_dom_sf"/>
</dbReference>
<dbReference type="Pfam" id="PF01381">
    <property type="entry name" value="HTH_3"/>
    <property type="match status" value="1"/>
</dbReference>
<evidence type="ECO:0000313" key="6">
    <source>
        <dbReference type="EMBL" id="AEB94610.1"/>
    </source>
</evidence>
<dbReference type="GO" id="GO:0003677">
    <property type="term" value="F:DNA binding"/>
    <property type="evidence" value="ECO:0007669"/>
    <property type="project" value="UniProtKB-KW"/>
</dbReference>
<dbReference type="Gene3D" id="1.10.260.40">
    <property type="entry name" value="lambda repressor-like DNA-binding domains"/>
    <property type="match status" value="1"/>
</dbReference>
<dbReference type="STRING" id="1006006.Mcup_0503"/>
<evidence type="ECO:0000259" key="5">
    <source>
        <dbReference type="PROSITE" id="PS50943"/>
    </source>
</evidence>
<dbReference type="OrthoDB" id="31424at2157"/>
<keyword evidence="2 4" id="KW-0238">DNA-binding</keyword>
<dbReference type="InterPro" id="IPR001387">
    <property type="entry name" value="Cro/C1-type_HTH"/>
</dbReference>
<dbReference type="PROSITE" id="PS50943">
    <property type="entry name" value="HTH_CROC1"/>
    <property type="match status" value="1"/>
</dbReference>
<name>F4G0J1_METCR</name>
<proteinExistence type="inferred from homology"/>
<keyword evidence="7" id="KW-1185">Reference proteome</keyword>
<evidence type="ECO:0000256" key="3">
    <source>
        <dbReference type="ARBA" id="ARBA00023163"/>
    </source>
</evidence>
<organism evidence="6 7">
    <name type="scientific">Metallosphaera cuprina (strain Ar-4)</name>
    <dbReference type="NCBI Taxonomy" id="1006006"/>
    <lineage>
        <taxon>Archaea</taxon>
        <taxon>Thermoproteota</taxon>
        <taxon>Thermoprotei</taxon>
        <taxon>Sulfolobales</taxon>
        <taxon>Sulfolobaceae</taxon>
        <taxon>Metallosphaera</taxon>
    </lineage>
</organism>
<protein>
    <recommendedName>
        <fullName evidence="4">Putative HTH-type transcriptional regulatory protein Mcup_0503</fullName>
    </recommendedName>
</protein>
<evidence type="ECO:0000256" key="1">
    <source>
        <dbReference type="ARBA" id="ARBA00023015"/>
    </source>
</evidence>
<dbReference type="SMART" id="SM00530">
    <property type="entry name" value="HTH_XRE"/>
    <property type="match status" value="1"/>
</dbReference>
<dbReference type="SUPFAM" id="SSF47413">
    <property type="entry name" value="lambda repressor-like DNA-binding domains"/>
    <property type="match status" value="1"/>
</dbReference>
<gene>
    <name evidence="6" type="ordered locus">Mcup_0503</name>
</gene>
<evidence type="ECO:0000256" key="2">
    <source>
        <dbReference type="ARBA" id="ARBA00023125"/>
    </source>
</evidence>
<keyword evidence="1 4" id="KW-0805">Transcription regulation</keyword>
<keyword evidence="3 4" id="KW-0804">Transcription</keyword>
<sequence>MIPDIFGDVLSVLNREGVSYTIVDYPEKNRKSIDIIAKNKQRRFLIKISVERTSKDETKDLRNFSAVVGDIPILVTEDTEEDIAIGKDNVVGLSVEGLAKAIRGERIYIYRTRGGIFIKIRSDVLRRKRTEMNYSMGDLSKLLGVTRKTIYDYENGESDVSIEVAEKLIDLFGEEVIGDVCENMIPKLEVDENQRSETISARIAKNLTEAGFASTSIKFAPVDVVASKKSKKVLITVEPKSQELLEKKLREALKVATELESELLVVARTSSTAKRIEKDGFKIFTSETIDSLSNEIDRDN</sequence>
<dbReference type="Pfam" id="PF26553">
    <property type="entry name" value="PDDEXK_19"/>
    <property type="match status" value="1"/>
</dbReference>
<reference evidence="6 7" key="1">
    <citation type="journal article" date="2011" name="J. Bacteriol.">
        <title>Complete genome sequence of Metallosphaera cuprina, a metal sulfide-oxidizing archaeon from a hot spring.</title>
        <authorList>
            <person name="Liu L.J."/>
            <person name="You X.Y."/>
            <person name="Zheng H."/>
            <person name="Wang S."/>
            <person name="Jiang C.Y."/>
            <person name="Liu S.J."/>
        </authorList>
    </citation>
    <scope>NUCLEOTIDE SEQUENCE [LARGE SCALE GENOMIC DNA]</scope>
    <source>
        <strain evidence="6 7">Ar-4</strain>
    </source>
</reference>
<dbReference type="InterPro" id="IPR059051">
    <property type="entry name" value="MTH_967_PDDEXK"/>
</dbReference>
<dbReference type="KEGG" id="mcn:Mcup_0503"/>
<evidence type="ECO:0000313" key="7">
    <source>
        <dbReference type="Proteomes" id="UP000007812"/>
    </source>
</evidence>
<dbReference type="RefSeq" id="WP_013737108.1">
    <property type="nucleotide sequence ID" value="NC_015435.1"/>
</dbReference>
<dbReference type="CDD" id="cd00093">
    <property type="entry name" value="HTH_XRE"/>
    <property type="match status" value="1"/>
</dbReference>
<dbReference type="PATRIC" id="fig|1006006.8.peg.503"/>